<dbReference type="RefSeq" id="XP_018230973.1">
    <property type="nucleotide sequence ID" value="XM_018372639.1"/>
</dbReference>
<evidence type="ECO:0000256" key="3">
    <source>
        <dbReference type="ARBA" id="ARBA00023242"/>
    </source>
</evidence>
<dbReference type="InterPro" id="IPR005343">
    <property type="entry name" value="Noc2"/>
</dbReference>
<keyword evidence="6" id="KW-1185">Reference proteome</keyword>
<dbReference type="GO" id="GO:0042273">
    <property type="term" value="P:ribosomal large subunit biogenesis"/>
    <property type="evidence" value="ECO:0007669"/>
    <property type="project" value="TreeGrafter"/>
</dbReference>
<evidence type="ECO:0008006" key="7">
    <source>
        <dbReference type="Google" id="ProtNLM"/>
    </source>
</evidence>
<comment type="subcellular location">
    <subcellularLocation>
        <location evidence="1">Nucleus</location>
    </subcellularLocation>
</comment>
<feature type="compositionally biased region" description="Basic and acidic residues" evidence="4">
    <location>
        <begin position="85"/>
        <end position="95"/>
    </location>
</feature>
<dbReference type="Pfam" id="PF03715">
    <property type="entry name" value="Noc2"/>
    <property type="match status" value="1"/>
</dbReference>
<gene>
    <name evidence="5" type="ORF">T551_00372</name>
</gene>
<evidence type="ECO:0000313" key="6">
    <source>
        <dbReference type="Proteomes" id="UP000053447"/>
    </source>
</evidence>
<dbReference type="GO" id="GO:0005730">
    <property type="term" value="C:nucleolus"/>
    <property type="evidence" value="ECO:0007669"/>
    <property type="project" value="TreeGrafter"/>
</dbReference>
<dbReference type="eggNOG" id="KOG2256">
    <property type="taxonomic scope" value="Eukaryota"/>
</dbReference>
<comment type="caution">
    <text evidence="5">The sequence shown here is derived from an EMBL/GenBank/DDBJ whole genome shotgun (WGS) entry which is preliminary data.</text>
</comment>
<dbReference type="GO" id="GO:0030691">
    <property type="term" value="C:Noc2p-Noc3p complex"/>
    <property type="evidence" value="ECO:0007669"/>
    <property type="project" value="TreeGrafter"/>
</dbReference>
<dbReference type="EMBL" id="LFWA01000002">
    <property type="protein sequence ID" value="KTW32281.1"/>
    <property type="molecule type" value="Genomic_DNA"/>
</dbReference>
<evidence type="ECO:0000256" key="2">
    <source>
        <dbReference type="ARBA" id="ARBA00005907"/>
    </source>
</evidence>
<dbReference type="STRING" id="1408657.A0A0W4ZV91"/>
<proteinExistence type="inferred from homology"/>
<name>A0A0W4ZV91_PNEJ7</name>
<accession>A0A0W4ZV91</accession>
<dbReference type="OrthoDB" id="10266662at2759"/>
<evidence type="ECO:0000313" key="5">
    <source>
        <dbReference type="EMBL" id="KTW32281.1"/>
    </source>
</evidence>
<organism evidence="5 6">
    <name type="scientific">Pneumocystis jirovecii (strain RU7)</name>
    <name type="common">Human pneumocystis pneumonia agent</name>
    <dbReference type="NCBI Taxonomy" id="1408657"/>
    <lineage>
        <taxon>Eukaryota</taxon>
        <taxon>Fungi</taxon>
        <taxon>Dikarya</taxon>
        <taxon>Ascomycota</taxon>
        <taxon>Taphrinomycotina</taxon>
        <taxon>Pneumocystomycetes</taxon>
        <taxon>Pneumocystaceae</taxon>
        <taxon>Pneumocystis</taxon>
    </lineage>
</organism>
<dbReference type="GO" id="GO:0030690">
    <property type="term" value="C:Noc1p-Noc2p complex"/>
    <property type="evidence" value="ECO:0007669"/>
    <property type="project" value="TreeGrafter"/>
</dbReference>
<dbReference type="AlphaFoldDB" id="A0A0W4ZV91"/>
<dbReference type="Proteomes" id="UP000053447">
    <property type="component" value="Unassembled WGS sequence"/>
</dbReference>
<reference evidence="6" key="1">
    <citation type="journal article" date="2016" name="Nat. Commun.">
        <title>Genome analysis of three Pneumocystis species reveals adaptation mechanisms to life exclusively in mammalian hosts.</title>
        <authorList>
            <person name="Ma L."/>
            <person name="Chen Z."/>
            <person name="Huang D.W."/>
            <person name="Kutty G."/>
            <person name="Ishihara M."/>
            <person name="Wang H."/>
            <person name="Abouelleil A."/>
            <person name="Bishop L."/>
            <person name="Davey E."/>
            <person name="Deng R."/>
            <person name="Deng X."/>
            <person name="Fan L."/>
            <person name="Fantoni G."/>
            <person name="Fitzgerald M."/>
            <person name="Gogineni E."/>
            <person name="Goldberg J.M."/>
            <person name="Handley G."/>
            <person name="Hu X."/>
            <person name="Huber C."/>
            <person name="Jiao X."/>
            <person name="Jones K."/>
            <person name="Levin J.Z."/>
            <person name="Liu Y."/>
            <person name="Macdonald P."/>
            <person name="Melnikov A."/>
            <person name="Raley C."/>
            <person name="Sassi M."/>
            <person name="Sherman B.T."/>
            <person name="Song X."/>
            <person name="Sykes S."/>
            <person name="Tran B."/>
            <person name="Walsh L."/>
            <person name="Xia Y."/>
            <person name="Yang J."/>
            <person name="Young S."/>
            <person name="Zeng Q."/>
            <person name="Zheng X."/>
            <person name="Stephens R."/>
            <person name="Nusbaum C."/>
            <person name="Birren B.W."/>
            <person name="Azadi P."/>
            <person name="Lempicki R.A."/>
            <person name="Cuomo C.A."/>
            <person name="Kovacs J.A."/>
        </authorList>
    </citation>
    <scope>NUCLEOTIDE SEQUENCE [LARGE SCALE GENOMIC DNA]</scope>
    <source>
        <strain evidence="6">RU7</strain>
    </source>
</reference>
<feature type="region of interest" description="Disordered" evidence="4">
    <location>
        <begin position="621"/>
        <end position="656"/>
    </location>
</feature>
<dbReference type="PANTHER" id="PTHR12687">
    <property type="entry name" value="NUCLEOLAR COMPLEX 2 AND RAD4-RELATED"/>
    <property type="match status" value="1"/>
</dbReference>
<dbReference type="GO" id="GO:0005654">
    <property type="term" value="C:nucleoplasm"/>
    <property type="evidence" value="ECO:0007669"/>
    <property type="project" value="TreeGrafter"/>
</dbReference>
<evidence type="ECO:0000256" key="1">
    <source>
        <dbReference type="ARBA" id="ARBA00004123"/>
    </source>
</evidence>
<feature type="compositionally biased region" description="Basic and acidic residues" evidence="4">
    <location>
        <begin position="623"/>
        <end position="639"/>
    </location>
</feature>
<dbReference type="PANTHER" id="PTHR12687:SF4">
    <property type="entry name" value="NUCLEOLAR COMPLEX PROTEIN 2 HOMOLOG"/>
    <property type="match status" value="1"/>
</dbReference>
<sequence length="656" mass="76137">MAKIQKSTKKFKKKLLQKTLEHRRSIKKIKNRNKFSRKKNIKEIPKENKDYEGFNDKNTGSFLNGALDAFPAITTSEESDNSSLDTDRGHKTQLDSLKDSDPKFYKYLQEEEAELLAFEDSDASDDAKTEDAFQGVDTNNKSLTVDVIRNWGEIISKEKSLKMLKKAVVTLHTAALFDEKSVSEAHPFIINSDVFNALATLIFKQVPNILRDHLSTKTLAHEKNEKKTKKLLFILKVQFSNILRLLHNLTDPNMLHMILEETEKLIPHALTHRKFMKHLIKLLVQLWSIQSSDKVKNSAYVIIKKILLIGDKSYIEYSLSTIYSAFNQQSPHTNAITLPIIRFMKNTASELFGINQAVSYQVSFKYIRQLAIHLRNAIIKHDQESYKAVYSWKYVHSIDFWSCVLSNHCDKTKKSIHPFPMQDLIYPLVQITLGTIKHVSSSQFFPLKFHLIRSLINVSYYTGVYIPLASYIFEILESKEIKNKPAPSTAKPIDFELCIRAPKSYLKGKIYQDGLIEQVIELLLEIYSLQCKSISFPELSMPMIIQIKRYIKKSKNSKLNKLLVIFIEKLKENSEFIESRRKSIEFSPNKIGQMEAFLEDYSWDMTPLGKYVNSQRKIKKERKKIENETQEQNIDKILSEESENWTDMDDYEDSLN</sequence>
<comment type="similarity">
    <text evidence="2">Belongs to the NOC2 family.</text>
</comment>
<feature type="region of interest" description="Disordered" evidence="4">
    <location>
        <begin position="76"/>
        <end position="95"/>
    </location>
</feature>
<keyword evidence="3" id="KW-0539">Nucleus</keyword>
<dbReference type="GeneID" id="28938894"/>
<dbReference type="VEuPathDB" id="FungiDB:T551_00372"/>
<evidence type="ECO:0000256" key="4">
    <source>
        <dbReference type="SAM" id="MobiDB-lite"/>
    </source>
</evidence>
<protein>
    <recommendedName>
        <fullName evidence="7">Nucleolar complex protein 2</fullName>
    </recommendedName>
</protein>
<feature type="compositionally biased region" description="Acidic residues" evidence="4">
    <location>
        <begin position="640"/>
        <end position="656"/>
    </location>
</feature>